<feature type="region of interest" description="Disordered" evidence="2">
    <location>
        <begin position="294"/>
        <end position="346"/>
    </location>
</feature>
<keyword evidence="1" id="KW-0539">Nucleus</keyword>
<evidence type="ECO:0000313" key="3">
    <source>
        <dbReference type="EMBL" id="CZR53496.1"/>
    </source>
</evidence>
<dbReference type="AlphaFoldDB" id="A0A1L7WL54"/>
<proteinExistence type="predicted"/>
<dbReference type="Proteomes" id="UP000184330">
    <property type="component" value="Unassembled WGS sequence"/>
</dbReference>
<dbReference type="InterPro" id="IPR052973">
    <property type="entry name" value="Fungal_sec-metab_reg_TF"/>
</dbReference>
<dbReference type="CDD" id="cd00067">
    <property type="entry name" value="GAL4"/>
    <property type="match status" value="1"/>
</dbReference>
<gene>
    <name evidence="3" type="ORF">PAC_03375</name>
</gene>
<evidence type="ECO:0008006" key="5">
    <source>
        <dbReference type="Google" id="ProtNLM"/>
    </source>
</evidence>
<dbReference type="GO" id="GO:0000981">
    <property type="term" value="F:DNA-binding transcription factor activity, RNA polymerase II-specific"/>
    <property type="evidence" value="ECO:0007669"/>
    <property type="project" value="InterPro"/>
</dbReference>
<evidence type="ECO:0000313" key="4">
    <source>
        <dbReference type="Proteomes" id="UP000184330"/>
    </source>
</evidence>
<feature type="compositionally biased region" description="Basic and acidic residues" evidence="2">
    <location>
        <begin position="336"/>
        <end position="346"/>
    </location>
</feature>
<dbReference type="InterPro" id="IPR001138">
    <property type="entry name" value="Zn2Cys6_DnaBD"/>
</dbReference>
<evidence type="ECO:0000256" key="1">
    <source>
        <dbReference type="ARBA" id="ARBA00023242"/>
    </source>
</evidence>
<dbReference type="OrthoDB" id="5362630at2759"/>
<dbReference type="PANTHER" id="PTHR35392">
    <property type="entry name" value="ZN(II)2CYS6 TRANSCRIPTION FACTOR (EUROFUNG)-RELATED-RELATED"/>
    <property type="match status" value="1"/>
</dbReference>
<reference evidence="3 4" key="1">
    <citation type="submission" date="2016-03" db="EMBL/GenBank/DDBJ databases">
        <authorList>
            <person name="Ploux O."/>
        </authorList>
    </citation>
    <scope>NUCLEOTIDE SEQUENCE [LARGE SCALE GENOMIC DNA]</scope>
    <source>
        <strain evidence="3 4">UAMH 11012</strain>
    </source>
</reference>
<dbReference type="PANTHER" id="PTHR35392:SF3">
    <property type="entry name" value="ZN(2)-C6 FUNGAL-TYPE DOMAIN-CONTAINING PROTEIN"/>
    <property type="match status" value="1"/>
</dbReference>
<dbReference type="GO" id="GO:0008270">
    <property type="term" value="F:zinc ion binding"/>
    <property type="evidence" value="ECO:0007669"/>
    <property type="project" value="InterPro"/>
</dbReference>
<keyword evidence="4" id="KW-1185">Reference proteome</keyword>
<organism evidence="3 4">
    <name type="scientific">Phialocephala subalpina</name>
    <dbReference type="NCBI Taxonomy" id="576137"/>
    <lineage>
        <taxon>Eukaryota</taxon>
        <taxon>Fungi</taxon>
        <taxon>Dikarya</taxon>
        <taxon>Ascomycota</taxon>
        <taxon>Pezizomycotina</taxon>
        <taxon>Leotiomycetes</taxon>
        <taxon>Helotiales</taxon>
        <taxon>Mollisiaceae</taxon>
        <taxon>Phialocephala</taxon>
        <taxon>Phialocephala fortinii species complex</taxon>
    </lineage>
</organism>
<protein>
    <recommendedName>
        <fullName evidence="5">Zn(2)-C6 fungal-type domain-containing protein</fullName>
    </recommendedName>
</protein>
<name>A0A1L7WL54_9HELO</name>
<dbReference type="EMBL" id="FJOG01000003">
    <property type="protein sequence ID" value="CZR53496.1"/>
    <property type="molecule type" value="Genomic_DNA"/>
</dbReference>
<accession>A0A1L7WL54</accession>
<evidence type="ECO:0000256" key="2">
    <source>
        <dbReference type="SAM" id="MobiDB-lite"/>
    </source>
</evidence>
<sequence length="765" mass="85417">MADILDWLSPDQWYILRTELEARIQSHEASEIGTADQAHYGGQPPTESYFPQSIISGSYINSRSHHQSENLEATVQTEVQPVSGGIPPVSAALNLGVSANQEIETLGLGRDLFPPQLNGAEAPGLVQAQQNWASEATAETAFSENNSLSFENCPPPTLGPLGCGDVSQLQFRGQAQDVASNTYPSFPAEIDFTWQHGAATAPMKSNFAPTEPMPQPDTLLHLRPYAAIGHSLDRSLPELNEFEPAPNGTRVIVSGVSQPATFHPYSQVSPIYERSEDVSSMDFGLAESELKMIERQKSQGSRSRGNAQARARTKLHDEMGNASNMKSGVKKRKTEKKFPDRSQKHDANRVRMNGGACARCKKQKIKCTINPTNPDGPCLTCLLGGATLDRQPECLRGKIIEIVLFRKYVDPDYGRPEFSKHFDIGTGILKPFKGWDSEVKIVEFTRGFGPTIRLPVHKAKTLDQTDIPESQRSIYECPWAFADFPKAVKDFGPFLLWSIKEEIMNRIQKTKRPIAFSIVGKAYQLATAEEGPSLLLQRVLMVWSGSRHIEGGWHFHGSETLDLQINHEGKVPLTAAPILDAEVSSIIVKYHLAEARESALKEIQRLLDANNATRRKHMFELFLAYFILLDNCECIMKHQRKWAMHNNSPFWYTPQMVELVEGILRAVKMILRVWRSDLKGQFIFDPDWDPNYGPKIADFTDEQLSFIKGLGKRLGGKEVNSLQSIIPELGKLRQGLLLYWAIVRSGLAPNAYHAKISISTKTYTP</sequence>